<evidence type="ECO:0000313" key="1">
    <source>
        <dbReference type="EMBL" id="MDZ5759267.1"/>
    </source>
</evidence>
<comment type="caution">
    <text evidence="1">The sequence shown here is derived from an EMBL/GenBank/DDBJ whole genome shotgun (WGS) entry which is preliminary data.</text>
</comment>
<accession>A0AAW9K6E2</accession>
<sequence length="106" mass="11721">MLFFTVELALEDKIHYKKGTLKYNGIQIDGSKWSDKYFVVPTTNLSLANPKASISFDVETEDVGRQDVMKTGASATIKADNYTGDTNKLAFSVKGKGDILTLTKEH</sequence>
<proteinExistence type="predicted"/>
<organism evidence="1 2">
    <name type="scientific">Carnobacterium maltaromaticum</name>
    <name type="common">Carnobacterium piscicola</name>
    <dbReference type="NCBI Taxonomy" id="2751"/>
    <lineage>
        <taxon>Bacteria</taxon>
        <taxon>Bacillati</taxon>
        <taxon>Bacillota</taxon>
        <taxon>Bacilli</taxon>
        <taxon>Lactobacillales</taxon>
        <taxon>Carnobacteriaceae</taxon>
        <taxon>Carnobacterium</taxon>
    </lineage>
</organism>
<dbReference type="Proteomes" id="UP001290462">
    <property type="component" value="Unassembled WGS sequence"/>
</dbReference>
<reference evidence="1" key="1">
    <citation type="submission" date="2023-08" db="EMBL/GenBank/DDBJ databases">
        <title>Genomic characterization of piscicolin 126 produced by Carnobacterium maltaromaticum CM22 strain isolated from salmon (Salmo salar).</title>
        <authorList>
            <person name="Gonzalez-Gragera E."/>
            <person name="Garcia-Lopez J.D."/>
            <person name="Teso-Perez C."/>
            <person name="Gimenez-Hernandez I."/>
            <person name="Peralta-Sanchez J.M."/>
            <person name="Valdivia E."/>
            <person name="Montalban-Lopez M."/>
            <person name="Martin-Platero A.M."/>
            <person name="Banos A."/>
            <person name="Martinez-Bueno M."/>
        </authorList>
    </citation>
    <scope>NUCLEOTIDE SEQUENCE</scope>
    <source>
        <strain evidence="1">CM22</strain>
    </source>
</reference>
<dbReference type="AlphaFoldDB" id="A0AAW9K6E2"/>
<name>A0AAW9K6E2_CARML</name>
<dbReference type="RefSeq" id="WP_322809144.1">
    <property type="nucleotide sequence ID" value="NZ_JAVBVO010000003.1"/>
</dbReference>
<dbReference type="EMBL" id="JAVBVO010000003">
    <property type="protein sequence ID" value="MDZ5759267.1"/>
    <property type="molecule type" value="Genomic_DNA"/>
</dbReference>
<evidence type="ECO:0000313" key="2">
    <source>
        <dbReference type="Proteomes" id="UP001290462"/>
    </source>
</evidence>
<gene>
    <name evidence="1" type="ORF">RAK27_11400</name>
</gene>
<protein>
    <submittedName>
        <fullName evidence="1">Uncharacterized protein</fullName>
    </submittedName>
</protein>